<gene>
    <name evidence="1" type="ORF">RS030_182</name>
</gene>
<proteinExistence type="predicted"/>
<dbReference type="AlphaFoldDB" id="A0AAV9XZ18"/>
<evidence type="ECO:0000313" key="2">
    <source>
        <dbReference type="Proteomes" id="UP001311799"/>
    </source>
</evidence>
<evidence type="ECO:0000313" key="1">
    <source>
        <dbReference type="EMBL" id="KAK6589769.1"/>
    </source>
</evidence>
<name>A0AAV9XZ18_9CRYT</name>
<dbReference type="EMBL" id="JAWDEY010000011">
    <property type="protein sequence ID" value="KAK6589769.1"/>
    <property type="molecule type" value="Genomic_DNA"/>
</dbReference>
<keyword evidence="2" id="KW-1185">Reference proteome</keyword>
<comment type="caution">
    <text evidence="1">The sequence shown here is derived from an EMBL/GenBank/DDBJ whole genome shotgun (WGS) entry which is preliminary data.</text>
</comment>
<protein>
    <submittedName>
        <fullName evidence="1">Uncharacterized protein</fullName>
    </submittedName>
</protein>
<reference evidence="1 2" key="1">
    <citation type="submission" date="2023-10" db="EMBL/GenBank/DDBJ databases">
        <title>Comparative genomics analysis reveals potential genetic determinants of host preference in Cryptosporidium xiaoi.</title>
        <authorList>
            <person name="Xiao L."/>
            <person name="Li J."/>
        </authorList>
    </citation>
    <scope>NUCLEOTIDE SEQUENCE [LARGE SCALE GENOMIC DNA]</scope>
    <source>
        <strain evidence="1 2">52996</strain>
    </source>
</reference>
<organism evidence="1 2">
    <name type="scientific">Cryptosporidium xiaoi</name>
    <dbReference type="NCBI Taxonomy" id="659607"/>
    <lineage>
        <taxon>Eukaryota</taxon>
        <taxon>Sar</taxon>
        <taxon>Alveolata</taxon>
        <taxon>Apicomplexa</taxon>
        <taxon>Conoidasida</taxon>
        <taxon>Coccidia</taxon>
        <taxon>Eucoccidiorida</taxon>
        <taxon>Eimeriorina</taxon>
        <taxon>Cryptosporidiidae</taxon>
        <taxon>Cryptosporidium</taxon>
    </lineage>
</organism>
<sequence>MESRTNNNITSFKLNKLPQFPKTIKLDLNSGVYSDKDKEESDEIIELLLDNNIVDDGTDNNIVDTDGSNKIIFQLGSSIKKKKTVEAVQNNKNVLVKQKEGDSNKERINSDLLNNDDRAPQLELLDNKMKIENIYKLINKIKKQNEESRVKIINDIEKMINEMKSYKENLVDYWIELTLTQVKNQNNNLDNSSSDTETIVNEKISINK</sequence>
<accession>A0AAV9XZ18</accession>
<dbReference type="Proteomes" id="UP001311799">
    <property type="component" value="Unassembled WGS sequence"/>
</dbReference>